<evidence type="ECO:0000313" key="1">
    <source>
        <dbReference type="EMBL" id="KAK2076075.1"/>
    </source>
</evidence>
<dbReference type="CDD" id="cd10527">
    <property type="entry name" value="SET_LSMT"/>
    <property type="match status" value="1"/>
</dbReference>
<sequence>MEWLQANGLPEQNVELKVFNRGGTEVDTVVAASALDPGATLLRIPERLVVTLDRIFQDATLAELLTTNKLSELACLALYLAYEKKRGAASFWHPFIRELDRLRGRGPQGARSPLLWEEEEVQEFLAGSPVLDQIQARIRGIEREYAELDTVWFMSGSLFSQYPYDIPSEQFTPKIFRQAFAAVQSCVVHLQV</sequence>
<reference evidence="1" key="1">
    <citation type="submission" date="2021-01" db="EMBL/GenBank/DDBJ databases">
        <authorList>
            <person name="Eckstrom K.M.E."/>
        </authorList>
    </citation>
    <scope>NUCLEOTIDE SEQUENCE</scope>
    <source>
        <strain evidence="1">UVCC 0001</strain>
    </source>
</reference>
<dbReference type="EMBL" id="JASFZW010000012">
    <property type="protein sequence ID" value="KAK2076075.1"/>
    <property type="molecule type" value="Genomic_DNA"/>
</dbReference>
<proteinExistence type="predicted"/>
<dbReference type="Proteomes" id="UP001255856">
    <property type="component" value="Unassembled WGS sequence"/>
</dbReference>
<name>A0AAD9IFB8_PROWI</name>
<comment type="caution">
    <text evidence="1">The sequence shown here is derived from an EMBL/GenBank/DDBJ whole genome shotgun (WGS) entry which is preliminary data.</text>
</comment>
<dbReference type="PANTHER" id="PTHR13271:SF9">
    <property type="entry name" value="RUBISCO METHYLTRANSFERASE FAMILY PROTEIN"/>
    <property type="match status" value="1"/>
</dbReference>
<dbReference type="PANTHER" id="PTHR13271">
    <property type="entry name" value="UNCHARACTERIZED PUTATIVE METHYLTRANSFERASE"/>
    <property type="match status" value="1"/>
</dbReference>
<dbReference type="GO" id="GO:0016279">
    <property type="term" value="F:protein-lysine N-methyltransferase activity"/>
    <property type="evidence" value="ECO:0007669"/>
    <property type="project" value="TreeGrafter"/>
</dbReference>
<dbReference type="SUPFAM" id="SSF82199">
    <property type="entry name" value="SET domain"/>
    <property type="match status" value="1"/>
</dbReference>
<dbReference type="Gene3D" id="3.90.1410.10">
    <property type="entry name" value="set domain protein methyltransferase, domain 1"/>
    <property type="match status" value="1"/>
</dbReference>
<protein>
    <submittedName>
        <fullName evidence="1">Uncharacterized protein</fullName>
    </submittedName>
</protein>
<dbReference type="InterPro" id="IPR046341">
    <property type="entry name" value="SET_dom_sf"/>
</dbReference>
<keyword evidence="2" id="KW-1185">Reference proteome</keyword>
<dbReference type="AlphaFoldDB" id="A0AAD9IFB8"/>
<organism evidence="1 2">
    <name type="scientific">Prototheca wickerhamii</name>
    <dbReference type="NCBI Taxonomy" id="3111"/>
    <lineage>
        <taxon>Eukaryota</taxon>
        <taxon>Viridiplantae</taxon>
        <taxon>Chlorophyta</taxon>
        <taxon>core chlorophytes</taxon>
        <taxon>Trebouxiophyceae</taxon>
        <taxon>Chlorellales</taxon>
        <taxon>Chlorellaceae</taxon>
        <taxon>Prototheca</taxon>
    </lineage>
</organism>
<dbReference type="InterPro" id="IPR050600">
    <property type="entry name" value="SETD3_SETD6_MTase"/>
</dbReference>
<accession>A0AAD9IFB8</accession>
<gene>
    <name evidence="1" type="ORF">QBZ16_001411</name>
</gene>
<evidence type="ECO:0000313" key="2">
    <source>
        <dbReference type="Proteomes" id="UP001255856"/>
    </source>
</evidence>